<dbReference type="InterPro" id="IPR023213">
    <property type="entry name" value="CAT-like_dom_sf"/>
</dbReference>
<dbReference type="Proteomes" id="UP000634672">
    <property type="component" value="Unassembled WGS sequence"/>
</dbReference>
<dbReference type="InterPro" id="IPR001707">
    <property type="entry name" value="Cmp_AcTrfase"/>
</dbReference>
<dbReference type="SUPFAM" id="SSF52777">
    <property type="entry name" value="CoA-dependent acyltransferases"/>
    <property type="match status" value="1"/>
</dbReference>
<dbReference type="Pfam" id="PF00302">
    <property type="entry name" value="CAT"/>
    <property type="match status" value="1"/>
</dbReference>
<dbReference type="Gene3D" id="3.30.559.10">
    <property type="entry name" value="Chloramphenicol acetyltransferase-like domain"/>
    <property type="match status" value="1"/>
</dbReference>
<dbReference type="PANTHER" id="PTHR38474">
    <property type="entry name" value="SLR0299 PROTEIN"/>
    <property type="match status" value="1"/>
</dbReference>
<dbReference type="EMBL" id="JACOPB010000001">
    <property type="protein sequence ID" value="MBC5706541.1"/>
    <property type="molecule type" value="Genomic_DNA"/>
</dbReference>
<keyword evidence="2" id="KW-1185">Reference proteome</keyword>
<dbReference type="PANTHER" id="PTHR38474:SF1">
    <property type="entry name" value="SLR0299 PROTEIN"/>
    <property type="match status" value="1"/>
</dbReference>
<gene>
    <name evidence="1" type="ORF">H8S75_01060</name>
</gene>
<accession>A0ABR7H033</accession>
<protein>
    <submittedName>
        <fullName evidence="1">Chloramphenicol acetyltransferase</fullName>
    </submittedName>
</protein>
<dbReference type="PIRSF" id="PIRSF000440">
    <property type="entry name" value="CAT"/>
    <property type="match status" value="1"/>
</dbReference>
<dbReference type="SMART" id="SM01059">
    <property type="entry name" value="CAT"/>
    <property type="match status" value="1"/>
</dbReference>
<proteinExistence type="predicted"/>
<reference evidence="1 2" key="1">
    <citation type="submission" date="2020-08" db="EMBL/GenBank/DDBJ databases">
        <title>Genome public.</title>
        <authorList>
            <person name="Liu C."/>
            <person name="Sun Q."/>
        </authorList>
    </citation>
    <scope>NUCLEOTIDE SEQUENCE [LARGE SCALE GENOMIC DNA]</scope>
    <source>
        <strain evidence="1 2">NSJ-66</strain>
    </source>
</reference>
<comment type="caution">
    <text evidence="1">The sequence shown here is derived from an EMBL/GenBank/DDBJ whole genome shotgun (WGS) entry which is preliminary data.</text>
</comment>
<organism evidence="1 2">
    <name type="scientific">Hungatella hominis</name>
    <dbReference type="NCBI Taxonomy" id="2763050"/>
    <lineage>
        <taxon>Bacteria</taxon>
        <taxon>Bacillati</taxon>
        <taxon>Bacillota</taxon>
        <taxon>Clostridia</taxon>
        <taxon>Lachnospirales</taxon>
        <taxon>Lachnospiraceae</taxon>
        <taxon>Hungatella</taxon>
    </lineage>
</organism>
<sequence>MEKYELIDMQKFDRADYFYYFMGVGTTIEFTAKIDVTKMIERCINDSLNFQAVMLYQLYKAINTIENFKYDVLEGNLIKWDKIVPTFSSMNKNSKLFFILYADMQETCVEYNEQYRKTVEEYANSTTIVPQGTLPENIFNVSCIPWLHFEHFSSNSKTMENKVAKMITFGKYEKIDGCFVLPLTIQISHAIADGYHVALFFEKLQEELNLM</sequence>
<name>A0ABR7H033_9FIRM</name>
<dbReference type="RefSeq" id="WP_187018646.1">
    <property type="nucleotide sequence ID" value="NZ_JACOPB010000001.1"/>
</dbReference>
<evidence type="ECO:0000313" key="2">
    <source>
        <dbReference type="Proteomes" id="UP000634672"/>
    </source>
</evidence>
<evidence type="ECO:0000313" key="1">
    <source>
        <dbReference type="EMBL" id="MBC5706541.1"/>
    </source>
</evidence>